<evidence type="ECO:0000313" key="1">
    <source>
        <dbReference type="EMBL" id="OGY28228.1"/>
    </source>
</evidence>
<comment type="caution">
    <text evidence="1">The sequence shown here is derived from an EMBL/GenBank/DDBJ whole genome shotgun (WGS) entry which is preliminary data.</text>
</comment>
<gene>
    <name evidence="1" type="ORF">A2Z42_03720</name>
</gene>
<sequence length="195" mass="22984">MKIFLFLYPIREYVDACLDQTFFLQNGYKPERFGRLIDARYRKRSYNIVWVLFSDQQDVTKPDLSQISEIFQIKQGDQIISCGVSFELHCSKWIYPDPKGILSHLPDGIEELAVGGFHQWDCVDKIARCAYDNGTPTRVDEDTTQFFFHITSTEGQIPFIRRRSTLRKSFARFGEHWVELARKSRKAKPWFEQLT</sequence>
<organism evidence="1 2">
    <name type="scientific">Candidatus Woykebacteria bacterium RBG_19FT_COMBO_43_10</name>
    <dbReference type="NCBI Taxonomy" id="1802598"/>
    <lineage>
        <taxon>Bacteria</taxon>
        <taxon>Candidatus Woykeibacteriota</taxon>
    </lineage>
</organism>
<accession>A0A1G1WKE7</accession>
<protein>
    <submittedName>
        <fullName evidence="1">Uncharacterized protein</fullName>
    </submittedName>
</protein>
<dbReference type="Proteomes" id="UP000176645">
    <property type="component" value="Unassembled WGS sequence"/>
</dbReference>
<dbReference type="AlphaFoldDB" id="A0A1G1WKE7"/>
<dbReference type="EMBL" id="MHCU01000008">
    <property type="protein sequence ID" value="OGY28228.1"/>
    <property type="molecule type" value="Genomic_DNA"/>
</dbReference>
<evidence type="ECO:0000313" key="2">
    <source>
        <dbReference type="Proteomes" id="UP000176645"/>
    </source>
</evidence>
<reference evidence="1 2" key="1">
    <citation type="journal article" date="2016" name="Nat. Commun.">
        <title>Thousands of microbial genomes shed light on interconnected biogeochemical processes in an aquifer system.</title>
        <authorList>
            <person name="Anantharaman K."/>
            <person name="Brown C.T."/>
            <person name="Hug L.A."/>
            <person name="Sharon I."/>
            <person name="Castelle C.J."/>
            <person name="Probst A.J."/>
            <person name="Thomas B.C."/>
            <person name="Singh A."/>
            <person name="Wilkins M.J."/>
            <person name="Karaoz U."/>
            <person name="Brodie E.L."/>
            <person name="Williams K.H."/>
            <person name="Hubbard S.S."/>
            <person name="Banfield J.F."/>
        </authorList>
    </citation>
    <scope>NUCLEOTIDE SEQUENCE [LARGE SCALE GENOMIC DNA]</scope>
</reference>
<proteinExistence type="predicted"/>
<name>A0A1G1WKE7_9BACT</name>